<sequence>MTKGEHEKNKSLRKRYTLKSKNNPPSKNTEKKVGQKKKEGIFNSKLRIVSVVIKKVSRAICKYTGDIPAEKYFSDSIVQSELEGTVNIKKRKRFWFFLGLLAGIFFTNAIINRSEFNDQQLKFLQSYLNMGLGDIDLAYYLPQTNVINDTLNQLLSLTAFDMFKTSEQKLEGLFEPAKTIKHQENMHPEYNVVMIPGIITSGLETMFKALLLDKSCWYQNMLLDEDTGLDPPGIRLRATLGLEAADYFMTGYWVWAKVIDNLSEIGYDNSKMYMASYDWRLSVADLEKRDLYFTQLKTHIEMKRKMSRKKVVVISHSMGSTVFTYFMKWVESPEYGNGGPSWIEDHVETWVNAGGSLLGGGKSVIGLLSGESAELVQPVTKSLMDKYMSLEDRIKLFRNWGSMNSLVPKGGNLIWGDSESAPDDPVSENQPERITNGIFFRLFNQTSGELLRNLTLEESVEFLKENSGQKYVNRFEKNYHIGFFKEQKEFDEHRSNDETFSNPLTFQLPNAPSMKIYNLYGVGNPTERGYSIRFNGESDEVVNNTTTDSDIDAKPEVRYVVNTEINHFNSTVRLGVKYSDGDGSVNLVSLGLMGAKFWKTKTFNPYNLTVVTREYIRSEKPFYYGLFEDPDLSDHIGILGNHDFLKLVLRVVSGNHTLEDRYHSNIQEIAERIKVNIE</sequence>
<dbReference type="SUPFAM" id="SSF53474">
    <property type="entry name" value="alpha/beta-Hydrolases"/>
    <property type="match status" value="1"/>
</dbReference>
<dbReference type="AlphaFoldDB" id="A0A2T9ZAG6"/>
<reference evidence="3 4" key="1">
    <citation type="journal article" date="2018" name="MBio">
        <title>Comparative Genomics Reveals the Core Gene Toolbox for the Fungus-Insect Symbiosis.</title>
        <authorList>
            <person name="Wang Y."/>
            <person name="Stata M."/>
            <person name="Wang W."/>
            <person name="Stajich J.E."/>
            <person name="White M.M."/>
            <person name="Moncalvo J.M."/>
        </authorList>
    </citation>
    <scope>NUCLEOTIDE SEQUENCE [LARGE SCALE GENOMIC DNA]</scope>
    <source>
        <strain evidence="3 4">SC-DP-2</strain>
    </source>
</reference>
<comment type="caution">
    <text evidence="3">The sequence shown here is derived from an EMBL/GenBank/DDBJ whole genome shotgun (WGS) entry which is preliminary data.</text>
</comment>
<feature type="region of interest" description="Disordered" evidence="1">
    <location>
        <begin position="1"/>
        <end position="36"/>
    </location>
</feature>
<gene>
    <name evidence="3" type="ORF">BB560_004049</name>
</gene>
<dbReference type="PANTHER" id="PTHR11440">
    <property type="entry name" value="LECITHIN-CHOLESTEROL ACYLTRANSFERASE-RELATED"/>
    <property type="match status" value="1"/>
</dbReference>
<dbReference type="GO" id="GO:0006629">
    <property type="term" value="P:lipid metabolic process"/>
    <property type="evidence" value="ECO:0007669"/>
    <property type="project" value="InterPro"/>
</dbReference>
<accession>A0A2T9ZAG6</accession>
<dbReference type="STRING" id="133381.A0A2T9ZAG6"/>
<evidence type="ECO:0000256" key="2">
    <source>
        <dbReference type="SAM" id="Phobius"/>
    </source>
</evidence>
<evidence type="ECO:0000313" key="4">
    <source>
        <dbReference type="Proteomes" id="UP000245609"/>
    </source>
</evidence>
<keyword evidence="2" id="KW-0472">Membrane</keyword>
<feature type="compositionally biased region" description="Basic and acidic residues" evidence="1">
    <location>
        <begin position="1"/>
        <end position="10"/>
    </location>
</feature>
<proteinExistence type="predicted"/>
<organism evidence="3 4">
    <name type="scientific">Smittium megazygosporum</name>
    <dbReference type="NCBI Taxonomy" id="133381"/>
    <lineage>
        <taxon>Eukaryota</taxon>
        <taxon>Fungi</taxon>
        <taxon>Fungi incertae sedis</taxon>
        <taxon>Zoopagomycota</taxon>
        <taxon>Kickxellomycotina</taxon>
        <taxon>Harpellomycetes</taxon>
        <taxon>Harpellales</taxon>
        <taxon>Legeriomycetaceae</taxon>
        <taxon>Smittium</taxon>
    </lineage>
</organism>
<name>A0A2T9ZAG6_9FUNG</name>
<dbReference type="GO" id="GO:0008374">
    <property type="term" value="F:O-acyltransferase activity"/>
    <property type="evidence" value="ECO:0007669"/>
    <property type="project" value="InterPro"/>
</dbReference>
<dbReference type="Gene3D" id="3.40.50.1820">
    <property type="entry name" value="alpha/beta hydrolase"/>
    <property type="match status" value="1"/>
</dbReference>
<keyword evidence="2" id="KW-1133">Transmembrane helix</keyword>
<dbReference type="InterPro" id="IPR003386">
    <property type="entry name" value="LACT/PDAT_acylTrfase"/>
</dbReference>
<keyword evidence="2" id="KW-0812">Transmembrane</keyword>
<dbReference type="Pfam" id="PF02450">
    <property type="entry name" value="LCAT"/>
    <property type="match status" value="1"/>
</dbReference>
<protein>
    <recommendedName>
        <fullName evidence="5">Phospholipid:diacylglycerol acyltransferase</fullName>
    </recommendedName>
</protein>
<dbReference type="EMBL" id="MBFS01001006">
    <property type="protein sequence ID" value="PVV01527.1"/>
    <property type="molecule type" value="Genomic_DNA"/>
</dbReference>
<dbReference type="OrthoDB" id="190846at2759"/>
<evidence type="ECO:0000256" key="1">
    <source>
        <dbReference type="SAM" id="MobiDB-lite"/>
    </source>
</evidence>
<keyword evidence="4" id="KW-1185">Reference proteome</keyword>
<dbReference type="InterPro" id="IPR029058">
    <property type="entry name" value="AB_hydrolase_fold"/>
</dbReference>
<feature type="transmembrane region" description="Helical" evidence="2">
    <location>
        <begin position="94"/>
        <end position="111"/>
    </location>
</feature>
<dbReference type="Proteomes" id="UP000245609">
    <property type="component" value="Unassembled WGS sequence"/>
</dbReference>
<evidence type="ECO:0000313" key="3">
    <source>
        <dbReference type="EMBL" id="PVV01527.1"/>
    </source>
</evidence>
<evidence type="ECO:0008006" key="5">
    <source>
        <dbReference type="Google" id="ProtNLM"/>
    </source>
</evidence>